<name>A0ABV0JFQ7_9CYAN</name>
<dbReference type="SUPFAM" id="SSF46785">
    <property type="entry name" value="Winged helix' DNA-binding domain"/>
    <property type="match status" value="1"/>
</dbReference>
<protein>
    <submittedName>
        <fullName evidence="2">Transcriptional regulator</fullName>
    </submittedName>
</protein>
<evidence type="ECO:0000259" key="1">
    <source>
        <dbReference type="Pfam" id="PF08279"/>
    </source>
</evidence>
<dbReference type="Gene3D" id="1.10.10.10">
    <property type="entry name" value="Winged helix-like DNA-binding domain superfamily/Winged helix DNA-binding domain"/>
    <property type="match status" value="1"/>
</dbReference>
<reference evidence="2 3" key="1">
    <citation type="submission" date="2022-04" db="EMBL/GenBank/DDBJ databases">
        <title>Positive selection, recombination, and allopatry shape intraspecific diversity of widespread and dominant cyanobacteria.</title>
        <authorList>
            <person name="Wei J."/>
            <person name="Shu W."/>
            <person name="Hu C."/>
        </authorList>
    </citation>
    <scope>NUCLEOTIDE SEQUENCE [LARGE SCALE GENOMIC DNA]</scope>
    <source>
        <strain evidence="2 3">GB2-A4</strain>
    </source>
</reference>
<dbReference type="InterPro" id="IPR036390">
    <property type="entry name" value="WH_DNA-bd_sf"/>
</dbReference>
<evidence type="ECO:0000313" key="2">
    <source>
        <dbReference type="EMBL" id="MEP0820133.1"/>
    </source>
</evidence>
<dbReference type="InterPro" id="IPR011991">
    <property type="entry name" value="ArsR-like_HTH"/>
</dbReference>
<feature type="domain" description="Helix-turn-helix type 11" evidence="1">
    <location>
        <begin position="21"/>
        <end position="58"/>
    </location>
</feature>
<sequence length="236" mass="26402">MKHSSTTSPESLEDKQKAKDQILHLLKTQGAQTATTLAEQLQVSPMAVRQHLQVLQAEQWVTYQEERRPLGRPVKLWQLTERSLQLFPDSHADLMTDLLLGVETLFGTAGLEKLLADRMRRQLQTYATKLPEAISGAIAESTWQEWIAQAGIAEPVRHLAHLRTQEGYMAGVLEAEGGWLLVENHCPICAAAQTCQKLCGSELEMFRTLLGSGVAVERVEHIIQGDRRCAYRIQPA</sequence>
<accession>A0ABV0JFQ7</accession>
<dbReference type="InterPro" id="IPR036388">
    <property type="entry name" value="WH-like_DNA-bd_sf"/>
</dbReference>
<dbReference type="RefSeq" id="WP_190436381.1">
    <property type="nucleotide sequence ID" value="NZ_JAMPKM010000020.1"/>
</dbReference>
<gene>
    <name evidence="2" type="ORF">NC998_23795</name>
</gene>
<proteinExistence type="predicted"/>
<keyword evidence="3" id="KW-1185">Reference proteome</keyword>
<comment type="caution">
    <text evidence="2">The sequence shown here is derived from an EMBL/GenBank/DDBJ whole genome shotgun (WGS) entry which is preliminary data.</text>
</comment>
<organism evidence="2 3">
    <name type="scientific">Trichocoleus desertorum GB2-A4</name>
    <dbReference type="NCBI Taxonomy" id="2933944"/>
    <lineage>
        <taxon>Bacteria</taxon>
        <taxon>Bacillati</taxon>
        <taxon>Cyanobacteriota</taxon>
        <taxon>Cyanophyceae</taxon>
        <taxon>Leptolyngbyales</taxon>
        <taxon>Trichocoleusaceae</taxon>
        <taxon>Trichocoleus</taxon>
    </lineage>
</organism>
<dbReference type="CDD" id="cd00090">
    <property type="entry name" value="HTH_ARSR"/>
    <property type="match status" value="1"/>
</dbReference>
<dbReference type="EMBL" id="JAMPKM010000020">
    <property type="protein sequence ID" value="MEP0820133.1"/>
    <property type="molecule type" value="Genomic_DNA"/>
</dbReference>
<dbReference type="Proteomes" id="UP001464891">
    <property type="component" value="Unassembled WGS sequence"/>
</dbReference>
<evidence type="ECO:0000313" key="3">
    <source>
        <dbReference type="Proteomes" id="UP001464891"/>
    </source>
</evidence>
<dbReference type="InterPro" id="IPR013196">
    <property type="entry name" value="HTH_11"/>
</dbReference>
<dbReference type="Pfam" id="PF08279">
    <property type="entry name" value="HTH_11"/>
    <property type="match status" value="1"/>
</dbReference>